<dbReference type="RefSeq" id="WP_199386334.1">
    <property type="nucleotide sequence ID" value="NZ_JAEMHM010000022.1"/>
</dbReference>
<name>A0A8J7M249_9BACT</name>
<feature type="domain" description="GW" evidence="3">
    <location>
        <begin position="27"/>
        <end position="69"/>
    </location>
</feature>
<keyword evidence="5" id="KW-1185">Reference proteome</keyword>
<comment type="caution">
    <text evidence="4">The sequence shown here is derived from an EMBL/GenBank/DDBJ whole genome shotgun (WGS) entry which is preliminary data.</text>
</comment>
<keyword evidence="2" id="KW-0732">Signal</keyword>
<dbReference type="EMBL" id="JAEMHM010000022">
    <property type="protein sequence ID" value="MBJ6727328.1"/>
    <property type="molecule type" value="Genomic_DNA"/>
</dbReference>
<dbReference type="AlphaFoldDB" id="A0A8J7M249"/>
<feature type="chain" id="PRO_5035235635" evidence="2">
    <location>
        <begin position="25"/>
        <end position="326"/>
    </location>
</feature>
<feature type="compositionally biased region" description="Low complexity" evidence="1">
    <location>
        <begin position="239"/>
        <end position="251"/>
    </location>
</feature>
<evidence type="ECO:0000313" key="4">
    <source>
        <dbReference type="EMBL" id="MBJ6727328.1"/>
    </source>
</evidence>
<dbReference type="InterPro" id="IPR025987">
    <property type="entry name" value="GW_dom"/>
</dbReference>
<accession>A0A8J7M249</accession>
<evidence type="ECO:0000256" key="2">
    <source>
        <dbReference type="SAM" id="SignalP"/>
    </source>
</evidence>
<evidence type="ECO:0000313" key="5">
    <source>
        <dbReference type="Proteomes" id="UP000636888"/>
    </source>
</evidence>
<dbReference type="Proteomes" id="UP000636888">
    <property type="component" value="Unassembled WGS sequence"/>
</dbReference>
<sequence length="326" mass="34022">MLNTAAVGSLVVLLSLAMNGCATAPKNAKTPAPSAEDENFIKVAGKVVETANAGGYTYVCLEKGGKKIWAAIPTMQVKVGEEMELMPGGEMKGFTSASLGRTFDSIIFSGGPIDAAHAPKAAAQPAQSAQATQSSDSQNKVVKANVTEKPILAGKVVETMGAGNYTYLQIEKDGKKGWAAVPATKVNVGDEVELQPGTEMGEFTSNTLKRTFPSIYFSGGIKGAKVEQPAKEEAKAAEPHASAKPAPAAMPEPVKGKVVETMNSGGYSYVCVENQGSKTWLAVPAMKVTVGETMAFQPGMTMSNFTSKSLNRTFDKIIFSNGPAGN</sequence>
<feature type="region of interest" description="Disordered" evidence="1">
    <location>
        <begin position="227"/>
        <end position="251"/>
    </location>
</feature>
<proteinExistence type="predicted"/>
<protein>
    <submittedName>
        <fullName evidence="4">SH3-like domain-containing protein</fullName>
    </submittedName>
</protein>
<gene>
    <name evidence="4" type="ORF">JFN93_21660</name>
</gene>
<feature type="region of interest" description="Disordered" evidence="1">
    <location>
        <begin position="118"/>
        <end position="140"/>
    </location>
</feature>
<feature type="compositionally biased region" description="Low complexity" evidence="1">
    <location>
        <begin position="118"/>
        <end position="138"/>
    </location>
</feature>
<feature type="signal peptide" evidence="2">
    <location>
        <begin position="1"/>
        <end position="24"/>
    </location>
</feature>
<feature type="domain" description="GW" evidence="3">
    <location>
        <begin position="155"/>
        <end position="178"/>
    </location>
</feature>
<dbReference type="Pfam" id="PF13457">
    <property type="entry name" value="GW"/>
    <property type="match status" value="2"/>
</dbReference>
<evidence type="ECO:0000259" key="3">
    <source>
        <dbReference type="Pfam" id="PF13457"/>
    </source>
</evidence>
<reference evidence="4" key="1">
    <citation type="submission" date="2020-12" db="EMBL/GenBank/DDBJ databases">
        <title>Geomonas sp. Red875, isolated from river sediment.</title>
        <authorList>
            <person name="Xu Z."/>
            <person name="Zhang Z."/>
            <person name="Masuda Y."/>
            <person name="Itoh H."/>
            <person name="Senoo K."/>
        </authorList>
    </citation>
    <scope>NUCLEOTIDE SEQUENCE</scope>
    <source>
        <strain evidence="4">Red875</strain>
    </source>
</reference>
<evidence type="ECO:0000256" key="1">
    <source>
        <dbReference type="SAM" id="MobiDB-lite"/>
    </source>
</evidence>
<organism evidence="4 5">
    <name type="scientific">Geomesophilobacter sediminis</name>
    <dbReference type="NCBI Taxonomy" id="2798584"/>
    <lineage>
        <taxon>Bacteria</taxon>
        <taxon>Pseudomonadati</taxon>
        <taxon>Thermodesulfobacteriota</taxon>
        <taxon>Desulfuromonadia</taxon>
        <taxon>Geobacterales</taxon>
        <taxon>Geobacteraceae</taxon>
        <taxon>Geomesophilobacter</taxon>
    </lineage>
</organism>
<feature type="compositionally biased region" description="Basic and acidic residues" evidence="1">
    <location>
        <begin position="227"/>
        <end position="238"/>
    </location>
</feature>